<proteinExistence type="predicted"/>
<reference evidence="3 4" key="1">
    <citation type="submission" date="2021-02" db="EMBL/GenBank/DDBJ databases">
        <title>De Novo genome assembly of isolated myxobacteria.</title>
        <authorList>
            <person name="Stevens D.C."/>
        </authorList>
    </citation>
    <scope>NUCLEOTIDE SEQUENCE [LARGE SCALE GENOMIC DNA]</scope>
    <source>
        <strain evidence="3 4">SCHIC003</strain>
    </source>
</reference>
<evidence type="ECO:0008006" key="5">
    <source>
        <dbReference type="Google" id="ProtNLM"/>
    </source>
</evidence>
<feature type="region of interest" description="Disordered" evidence="1">
    <location>
        <begin position="63"/>
        <end position="104"/>
    </location>
</feature>
<name>A0ABX7N5P9_9BACT</name>
<gene>
    <name evidence="3" type="ORF">JY572_36565</name>
</gene>
<evidence type="ECO:0000256" key="1">
    <source>
        <dbReference type="SAM" id="MobiDB-lite"/>
    </source>
</evidence>
<dbReference type="Proteomes" id="UP000663090">
    <property type="component" value="Chromosome"/>
</dbReference>
<evidence type="ECO:0000256" key="2">
    <source>
        <dbReference type="SAM" id="SignalP"/>
    </source>
</evidence>
<dbReference type="EMBL" id="CP071091">
    <property type="protein sequence ID" value="QSQ13783.1"/>
    <property type="molecule type" value="Genomic_DNA"/>
</dbReference>
<feature type="compositionally biased region" description="Polar residues" evidence="1">
    <location>
        <begin position="85"/>
        <end position="98"/>
    </location>
</feature>
<accession>A0ABX7N5P9</accession>
<evidence type="ECO:0000313" key="3">
    <source>
        <dbReference type="EMBL" id="QSQ13783.1"/>
    </source>
</evidence>
<evidence type="ECO:0000313" key="4">
    <source>
        <dbReference type="Proteomes" id="UP000663090"/>
    </source>
</evidence>
<feature type="compositionally biased region" description="Gly residues" evidence="1">
    <location>
        <begin position="134"/>
        <end position="145"/>
    </location>
</feature>
<sequence length="188" mass="20120">MKKSLLLVPLLLSLAACRHVNTVPSTQQIQRSAPEGTLVRVTLRDRDNPGRLTVYTVDVSRDEIVAQSNQRPPPTRRPLEAPGTEATSESSASMQQAPPNDPAKLVGDVELYVDCFPKDEKEGCINVADLNDGDPGGSSGGGGDPTGHRRLSDRVKRLAGLTYWSTMEAGIPTTRKLQQAPAPTPGAK</sequence>
<keyword evidence="2" id="KW-0732">Signal</keyword>
<feature type="signal peptide" evidence="2">
    <location>
        <begin position="1"/>
        <end position="18"/>
    </location>
</feature>
<dbReference type="PROSITE" id="PS51257">
    <property type="entry name" value="PROKAR_LIPOPROTEIN"/>
    <property type="match status" value="1"/>
</dbReference>
<protein>
    <recommendedName>
        <fullName evidence="5">Lipoprotein</fullName>
    </recommendedName>
</protein>
<organism evidence="3 4">
    <name type="scientific">Myxococcus landrumensis</name>
    <dbReference type="NCBI Taxonomy" id="2813577"/>
    <lineage>
        <taxon>Bacteria</taxon>
        <taxon>Pseudomonadati</taxon>
        <taxon>Myxococcota</taxon>
        <taxon>Myxococcia</taxon>
        <taxon>Myxococcales</taxon>
        <taxon>Cystobacterineae</taxon>
        <taxon>Myxococcaceae</taxon>
        <taxon>Myxococcus</taxon>
    </lineage>
</organism>
<dbReference type="RefSeq" id="WP_206715586.1">
    <property type="nucleotide sequence ID" value="NZ_CP071091.1"/>
</dbReference>
<feature type="chain" id="PRO_5046798322" description="Lipoprotein" evidence="2">
    <location>
        <begin position="19"/>
        <end position="188"/>
    </location>
</feature>
<feature type="region of interest" description="Disordered" evidence="1">
    <location>
        <begin position="126"/>
        <end position="154"/>
    </location>
</feature>
<keyword evidence="4" id="KW-1185">Reference proteome</keyword>